<evidence type="ECO:0000256" key="1">
    <source>
        <dbReference type="ARBA" id="ARBA00022553"/>
    </source>
</evidence>
<feature type="domain" description="Response regulatory" evidence="8">
    <location>
        <begin position="8"/>
        <end position="123"/>
    </location>
</feature>
<evidence type="ECO:0000256" key="5">
    <source>
        <dbReference type="ARBA" id="ARBA00023163"/>
    </source>
</evidence>
<dbReference type="CDD" id="cd00383">
    <property type="entry name" value="trans_reg_C"/>
    <property type="match status" value="1"/>
</dbReference>
<dbReference type="GO" id="GO:0005829">
    <property type="term" value="C:cytosol"/>
    <property type="evidence" value="ECO:0007669"/>
    <property type="project" value="TreeGrafter"/>
</dbReference>
<dbReference type="Gene3D" id="3.40.50.2300">
    <property type="match status" value="1"/>
</dbReference>
<feature type="modified residue" description="4-aspartylphosphate" evidence="6">
    <location>
        <position position="57"/>
    </location>
</feature>
<dbReference type="GO" id="GO:0000156">
    <property type="term" value="F:phosphorelay response regulator activity"/>
    <property type="evidence" value="ECO:0007669"/>
    <property type="project" value="TreeGrafter"/>
</dbReference>
<keyword evidence="2" id="KW-0902">Two-component regulatory system</keyword>
<dbReference type="PROSITE" id="PS51755">
    <property type="entry name" value="OMPR_PHOB"/>
    <property type="match status" value="1"/>
</dbReference>
<dbReference type="InterPro" id="IPR039420">
    <property type="entry name" value="WalR-like"/>
</dbReference>
<keyword evidence="4 7" id="KW-0238">DNA-binding</keyword>
<evidence type="ECO:0000259" key="9">
    <source>
        <dbReference type="PROSITE" id="PS51755"/>
    </source>
</evidence>
<dbReference type="CDD" id="cd17574">
    <property type="entry name" value="REC_OmpR"/>
    <property type="match status" value="1"/>
</dbReference>
<dbReference type="PROSITE" id="PS50110">
    <property type="entry name" value="RESPONSE_REGULATORY"/>
    <property type="match status" value="1"/>
</dbReference>
<dbReference type="GO" id="GO:0032993">
    <property type="term" value="C:protein-DNA complex"/>
    <property type="evidence" value="ECO:0007669"/>
    <property type="project" value="TreeGrafter"/>
</dbReference>
<dbReference type="Pfam" id="PF00486">
    <property type="entry name" value="Trans_reg_C"/>
    <property type="match status" value="1"/>
</dbReference>
<dbReference type="InterPro" id="IPR001789">
    <property type="entry name" value="Sig_transdc_resp-reg_receiver"/>
</dbReference>
<dbReference type="EMBL" id="JABBXH010000001">
    <property type="protein sequence ID" value="NMP30064.1"/>
    <property type="molecule type" value="Genomic_DNA"/>
</dbReference>
<dbReference type="GO" id="GO:0000976">
    <property type="term" value="F:transcription cis-regulatory region binding"/>
    <property type="evidence" value="ECO:0007669"/>
    <property type="project" value="TreeGrafter"/>
</dbReference>
<proteinExistence type="predicted"/>
<dbReference type="SUPFAM" id="SSF52172">
    <property type="entry name" value="CheY-like"/>
    <property type="match status" value="1"/>
</dbReference>
<sequence>MNKDHPLHLLIVEDNSAIASNVAEHMESRGFILDFATDGQQGLDLALTNYYDVVVLDLMLPKLDGWDVCKLLRKQASRHIPILMLTARDSLPDKIKGFELGADDYLTKPFALQELEMRVLALCKRQQLNQSHLIQVEDVIIDTTSKTVSRDEQAISLQHLPYEILKILAEEHPRVVTRSELCQRLWGDEPTDSDALRSHIYQLRKALDKPFKQPLIATVHGVGFKLEAK</sequence>
<dbReference type="Pfam" id="PF00072">
    <property type="entry name" value="Response_reg"/>
    <property type="match status" value="1"/>
</dbReference>
<accession>A0A7Y0Q4K6</accession>
<dbReference type="Gene3D" id="1.10.10.10">
    <property type="entry name" value="Winged helix-like DNA-binding domain superfamily/Winged helix DNA-binding domain"/>
    <property type="match status" value="1"/>
</dbReference>
<dbReference type="Proteomes" id="UP000568664">
    <property type="component" value="Unassembled WGS sequence"/>
</dbReference>
<feature type="domain" description="OmpR/PhoB-type" evidence="9">
    <location>
        <begin position="131"/>
        <end position="228"/>
    </location>
</feature>
<dbReference type="InterPro" id="IPR011006">
    <property type="entry name" value="CheY-like_superfamily"/>
</dbReference>
<comment type="caution">
    <text evidence="10">The sequence shown here is derived from an EMBL/GenBank/DDBJ whole genome shotgun (WGS) entry which is preliminary data.</text>
</comment>
<dbReference type="FunFam" id="3.40.50.2300:FF:000001">
    <property type="entry name" value="DNA-binding response regulator PhoB"/>
    <property type="match status" value="1"/>
</dbReference>
<dbReference type="RefSeq" id="WP_169073413.1">
    <property type="nucleotide sequence ID" value="NZ_JABBXH010000001.1"/>
</dbReference>
<evidence type="ECO:0000256" key="7">
    <source>
        <dbReference type="PROSITE-ProRule" id="PRU01091"/>
    </source>
</evidence>
<evidence type="ECO:0000256" key="3">
    <source>
        <dbReference type="ARBA" id="ARBA00023015"/>
    </source>
</evidence>
<dbReference type="SMART" id="SM00448">
    <property type="entry name" value="REC"/>
    <property type="match status" value="1"/>
</dbReference>
<reference evidence="10 11" key="1">
    <citation type="submission" date="2020-04" db="EMBL/GenBank/DDBJ databases">
        <title>Thalassotalea sp. M1531, isolated from the surface of marine red alga.</title>
        <authorList>
            <person name="Pang L."/>
            <person name="Lu D.-C."/>
        </authorList>
    </citation>
    <scope>NUCLEOTIDE SEQUENCE [LARGE SCALE GENOMIC DNA]</scope>
    <source>
        <strain evidence="10 11">M1531</strain>
    </source>
</reference>
<evidence type="ECO:0000313" key="11">
    <source>
        <dbReference type="Proteomes" id="UP000568664"/>
    </source>
</evidence>
<dbReference type="AlphaFoldDB" id="A0A7Y0Q4K6"/>
<evidence type="ECO:0000259" key="8">
    <source>
        <dbReference type="PROSITE" id="PS50110"/>
    </source>
</evidence>
<name>A0A7Y0Q4K6_9GAMM</name>
<dbReference type="SMART" id="SM00862">
    <property type="entry name" value="Trans_reg_C"/>
    <property type="match status" value="1"/>
</dbReference>
<dbReference type="PANTHER" id="PTHR48111">
    <property type="entry name" value="REGULATOR OF RPOS"/>
    <property type="match status" value="1"/>
</dbReference>
<gene>
    <name evidence="10" type="ORF">HII17_00695</name>
</gene>
<dbReference type="InterPro" id="IPR001867">
    <property type="entry name" value="OmpR/PhoB-type_DNA-bd"/>
</dbReference>
<evidence type="ECO:0000256" key="2">
    <source>
        <dbReference type="ARBA" id="ARBA00023012"/>
    </source>
</evidence>
<feature type="DNA-binding region" description="OmpR/PhoB-type" evidence="7">
    <location>
        <begin position="131"/>
        <end position="228"/>
    </location>
</feature>
<organism evidence="10 11">
    <name type="scientific">Thalassotalea algicola</name>
    <dbReference type="NCBI Taxonomy" id="2716224"/>
    <lineage>
        <taxon>Bacteria</taxon>
        <taxon>Pseudomonadati</taxon>
        <taxon>Pseudomonadota</taxon>
        <taxon>Gammaproteobacteria</taxon>
        <taxon>Alteromonadales</taxon>
        <taxon>Colwelliaceae</taxon>
        <taxon>Thalassotalea</taxon>
    </lineage>
</organism>
<evidence type="ECO:0000313" key="10">
    <source>
        <dbReference type="EMBL" id="NMP30064.1"/>
    </source>
</evidence>
<dbReference type="InterPro" id="IPR036388">
    <property type="entry name" value="WH-like_DNA-bd_sf"/>
</dbReference>
<keyword evidence="11" id="KW-1185">Reference proteome</keyword>
<keyword evidence="5" id="KW-0804">Transcription</keyword>
<dbReference type="GO" id="GO:0006355">
    <property type="term" value="P:regulation of DNA-templated transcription"/>
    <property type="evidence" value="ECO:0007669"/>
    <property type="project" value="InterPro"/>
</dbReference>
<dbReference type="PANTHER" id="PTHR48111:SF22">
    <property type="entry name" value="REGULATOR OF RPOS"/>
    <property type="match status" value="1"/>
</dbReference>
<evidence type="ECO:0000256" key="4">
    <source>
        <dbReference type="ARBA" id="ARBA00023125"/>
    </source>
</evidence>
<evidence type="ECO:0000256" key="6">
    <source>
        <dbReference type="PROSITE-ProRule" id="PRU00169"/>
    </source>
</evidence>
<keyword evidence="3" id="KW-0805">Transcription regulation</keyword>
<keyword evidence="1 6" id="KW-0597">Phosphoprotein</keyword>
<protein>
    <submittedName>
        <fullName evidence="10">Response regulator transcription factor</fullName>
    </submittedName>
</protein>